<dbReference type="PROSITE" id="PS00498">
    <property type="entry name" value="TYROSINASE_2"/>
    <property type="match status" value="1"/>
</dbReference>
<keyword evidence="7" id="KW-1185">Reference proteome</keyword>
<evidence type="ECO:0000259" key="5">
    <source>
        <dbReference type="PROSITE" id="PS00498"/>
    </source>
</evidence>
<proteinExistence type="predicted"/>
<reference evidence="6 7" key="1">
    <citation type="journal article" date="2011" name="PLoS Genet.">
        <title>Genomic analysis of the necrotrophic fungal pathogens Sclerotinia sclerotiorum and Botrytis cinerea.</title>
        <authorList>
            <person name="Amselem J."/>
            <person name="Cuomo C.A."/>
            <person name="van Kan J.A."/>
            <person name="Viaud M."/>
            <person name="Benito E.P."/>
            <person name="Couloux A."/>
            <person name="Coutinho P.M."/>
            <person name="de Vries R.P."/>
            <person name="Dyer P.S."/>
            <person name="Fillinger S."/>
            <person name="Fournier E."/>
            <person name="Gout L."/>
            <person name="Hahn M."/>
            <person name="Kohn L."/>
            <person name="Lapalu N."/>
            <person name="Plummer K.M."/>
            <person name="Pradier J.M."/>
            <person name="Quevillon E."/>
            <person name="Sharon A."/>
            <person name="Simon A."/>
            <person name="ten Have A."/>
            <person name="Tudzynski B."/>
            <person name="Tudzynski P."/>
            <person name="Wincker P."/>
            <person name="Andrew M."/>
            <person name="Anthouard V."/>
            <person name="Beever R.E."/>
            <person name="Beffa R."/>
            <person name="Benoit I."/>
            <person name="Bouzid O."/>
            <person name="Brault B."/>
            <person name="Chen Z."/>
            <person name="Choquer M."/>
            <person name="Collemare J."/>
            <person name="Cotton P."/>
            <person name="Danchin E.G."/>
            <person name="Da Silva C."/>
            <person name="Gautier A."/>
            <person name="Giraud C."/>
            <person name="Giraud T."/>
            <person name="Gonzalez C."/>
            <person name="Grossetete S."/>
            <person name="Guldener U."/>
            <person name="Henrissat B."/>
            <person name="Howlett B.J."/>
            <person name="Kodira C."/>
            <person name="Kretschmer M."/>
            <person name="Lappartient A."/>
            <person name="Leroch M."/>
            <person name="Levis C."/>
            <person name="Mauceli E."/>
            <person name="Neuveglise C."/>
            <person name="Oeser B."/>
            <person name="Pearson M."/>
            <person name="Poulain J."/>
            <person name="Poussereau N."/>
            <person name="Quesneville H."/>
            <person name="Rascle C."/>
            <person name="Schumacher J."/>
            <person name="Segurens B."/>
            <person name="Sexton A."/>
            <person name="Silva E."/>
            <person name="Sirven C."/>
            <person name="Soanes D.M."/>
            <person name="Talbot N.J."/>
            <person name="Templeton M."/>
            <person name="Yandava C."/>
            <person name="Yarden O."/>
            <person name="Zeng Q."/>
            <person name="Rollins J.A."/>
            <person name="Lebrun M.H."/>
            <person name="Dickman M."/>
        </authorList>
    </citation>
    <scope>NUCLEOTIDE SEQUENCE [LARGE SCALE GENOMIC DNA]</scope>
    <source>
        <strain evidence="6 7">B05.10</strain>
    </source>
</reference>
<dbReference type="KEGG" id="bfu:BCIN_14g05570"/>
<dbReference type="AlphaFoldDB" id="A0A384K3L4"/>
<dbReference type="GeneID" id="36394884"/>
<keyword evidence="1" id="KW-0479">Metal-binding</keyword>
<keyword evidence="2" id="KW-0560">Oxidoreductase</keyword>
<keyword evidence="3" id="KW-0732">Signal</keyword>
<dbReference type="PRINTS" id="PR00092">
    <property type="entry name" value="TYROSINASE"/>
</dbReference>
<dbReference type="InterPro" id="IPR008922">
    <property type="entry name" value="Di-copper_centre_dom_sf"/>
</dbReference>
<dbReference type="PANTHER" id="PTHR11474:SF125">
    <property type="entry name" value="N-ACETYL-6-HYDROXYTRYPTOPHAN OXIDASE IVOB-RELATED"/>
    <property type="match status" value="1"/>
</dbReference>
<evidence type="ECO:0000259" key="4">
    <source>
        <dbReference type="PROSITE" id="PS00497"/>
    </source>
</evidence>
<evidence type="ECO:0000256" key="1">
    <source>
        <dbReference type="ARBA" id="ARBA00022723"/>
    </source>
</evidence>
<dbReference type="PROSITE" id="PS00497">
    <property type="entry name" value="TYROSINASE_1"/>
    <property type="match status" value="1"/>
</dbReference>
<evidence type="ECO:0000313" key="6">
    <source>
        <dbReference type="EMBL" id="ATZ57415.1"/>
    </source>
</evidence>
<dbReference type="VEuPathDB" id="FungiDB:Bcin14g05570"/>
<dbReference type="GO" id="GO:0016491">
    <property type="term" value="F:oxidoreductase activity"/>
    <property type="evidence" value="ECO:0007669"/>
    <property type="project" value="UniProtKB-KW"/>
</dbReference>
<dbReference type="InterPro" id="IPR050316">
    <property type="entry name" value="Tyrosinase/Hemocyanin"/>
</dbReference>
<accession>A0A384K3L4</accession>
<dbReference type="Gene3D" id="1.10.1280.10">
    <property type="entry name" value="Di-copper center containing domain from catechol oxidase"/>
    <property type="match status" value="1"/>
</dbReference>
<evidence type="ECO:0000256" key="3">
    <source>
        <dbReference type="SAM" id="SignalP"/>
    </source>
</evidence>
<feature type="chain" id="PRO_5016731563" description="Tyrosinase copper-binding domain-containing protein" evidence="3">
    <location>
        <begin position="21"/>
        <end position="372"/>
    </location>
</feature>
<feature type="domain" description="Tyrosinase copper-binding" evidence="4">
    <location>
        <begin position="115"/>
        <end position="132"/>
    </location>
</feature>
<dbReference type="PANTHER" id="PTHR11474">
    <property type="entry name" value="TYROSINASE FAMILY MEMBER"/>
    <property type="match status" value="1"/>
</dbReference>
<dbReference type="EMBL" id="CP009818">
    <property type="protein sequence ID" value="ATZ57415.1"/>
    <property type="molecule type" value="Genomic_DNA"/>
</dbReference>
<reference evidence="6 7" key="3">
    <citation type="journal article" date="2017" name="Mol. Plant Pathol.">
        <title>A gapless genome sequence of the fungus Botrytis cinerea.</title>
        <authorList>
            <person name="Van Kan J.A."/>
            <person name="Stassen J.H."/>
            <person name="Mosbach A."/>
            <person name="Van Der Lee T.A."/>
            <person name="Faino L."/>
            <person name="Farmer A.D."/>
            <person name="Papasotiriou D.G."/>
            <person name="Zhou S."/>
            <person name="Seidl M.F."/>
            <person name="Cottam E."/>
            <person name="Edel D."/>
            <person name="Hahn M."/>
            <person name="Schwartz D.C."/>
            <person name="Dietrich R.A."/>
            <person name="Widdison S."/>
            <person name="Scalliet G."/>
        </authorList>
    </citation>
    <scope>NUCLEOTIDE SEQUENCE [LARGE SCALE GENOMIC DNA]</scope>
    <source>
        <strain evidence="6 7">B05.10</strain>
    </source>
</reference>
<name>A0A384K3L4_BOTFB</name>
<dbReference type="OrthoDB" id="6132182at2759"/>
<dbReference type="SUPFAM" id="SSF48056">
    <property type="entry name" value="Di-copper centre-containing domain"/>
    <property type="match status" value="1"/>
</dbReference>
<sequence>MRPSTILSSVALGLFATAQASTNATLDALVENANANLLEILQSRVGNPSETCTSENVLVRSEWGALSSTEKKEYIAAVQCMTNLPPITPLSVVPGVRSRHDDFGAVHVNQTAYIHWTSIFLAWHRYYTWAYETALRDECGYNGTQPYWDWSSTDTVAAHPLFDGSDTSIGGNGAYVEGYTDFVILPTPVIVNVSGAAGTGGGCITDGPFVNLSSHLGPHGAPISDGFAYNPRCLTRNFRDYILQRDLSYQNVTTNMLTEDLQSFSNYMGASTGLHSNGHTVTGGLQDDLWASAQDPSFVFHHAQVDRVWTLWAAQNQTVRTKEVSDTLTIKNEPPSANGTLDTTLNLGYNGGTKTIGELSSTIDGIFCYIYA</sequence>
<evidence type="ECO:0000313" key="7">
    <source>
        <dbReference type="Proteomes" id="UP000001798"/>
    </source>
</evidence>
<protein>
    <recommendedName>
        <fullName evidence="4 5">Tyrosinase copper-binding domain-containing protein</fullName>
    </recommendedName>
</protein>
<dbReference type="Pfam" id="PF00264">
    <property type="entry name" value="Tyrosinase"/>
    <property type="match status" value="1"/>
</dbReference>
<evidence type="ECO:0000256" key="2">
    <source>
        <dbReference type="ARBA" id="ARBA00023002"/>
    </source>
</evidence>
<dbReference type="GO" id="GO:0046872">
    <property type="term" value="F:metal ion binding"/>
    <property type="evidence" value="ECO:0007669"/>
    <property type="project" value="UniProtKB-KW"/>
</dbReference>
<reference evidence="6 7" key="2">
    <citation type="journal article" date="2012" name="Eukaryot. Cell">
        <title>Genome update of Botrytis cinerea strains B05.10 and T4.</title>
        <authorList>
            <person name="Staats M."/>
            <person name="van Kan J.A."/>
        </authorList>
    </citation>
    <scope>NUCLEOTIDE SEQUENCE [LARGE SCALE GENOMIC DNA]</scope>
    <source>
        <strain evidence="6 7">B05.10</strain>
    </source>
</reference>
<dbReference type="RefSeq" id="XP_024553131.1">
    <property type="nucleotide sequence ID" value="XM_024697316.1"/>
</dbReference>
<feature type="domain" description="Tyrosinase copper-binding" evidence="5">
    <location>
        <begin position="295"/>
        <end position="306"/>
    </location>
</feature>
<gene>
    <name evidence="6" type="ORF">BCIN_14g05570</name>
</gene>
<dbReference type="Proteomes" id="UP000001798">
    <property type="component" value="Chromosome 14"/>
</dbReference>
<organism evidence="6 7">
    <name type="scientific">Botryotinia fuckeliana (strain B05.10)</name>
    <name type="common">Noble rot fungus</name>
    <name type="synonym">Botrytis cinerea</name>
    <dbReference type="NCBI Taxonomy" id="332648"/>
    <lineage>
        <taxon>Eukaryota</taxon>
        <taxon>Fungi</taxon>
        <taxon>Dikarya</taxon>
        <taxon>Ascomycota</taxon>
        <taxon>Pezizomycotina</taxon>
        <taxon>Leotiomycetes</taxon>
        <taxon>Helotiales</taxon>
        <taxon>Sclerotiniaceae</taxon>
        <taxon>Botrytis</taxon>
    </lineage>
</organism>
<dbReference type="InterPro" id="IPR002227">
    <property type="entry name" value="Tyrosinase_Cu-bd"/>
</dbReference>
<feature type="signal peptide" evidence="3">
    <location>
        <begin position="1"/>
        <end position="20"/>
    </location>
</feature>